<name>A0ABW1WBT2_9BACL</name>
<dbReference type="CDD" id="cd16416">
    <property type="entry name" value="HAD_BsYqeG-like"/>
    <property type="match status" value="1"/>
</dbReference>
<dbReference type="NCBIfam" id="TIGR01662">
    <property type="entry name" value="HAD-SF-IIIA"/>
    <property type="match status" value="1"/>
</dbReference>
<accession>A0ABW1WBT2</accession>
<dbReference type="PANTHER" id="PTHR43316:SF8">
    <property type="entry name" value="HAD FAMILY HYDROLASE"/>
    <property type="match status" value="1"/>
</dbReference>
<dbReference type="InterPro" id="IPR023214">
    <property type="entry name" value="HAD_sf"/>
</dbReference>
<protein>
    <submittedName>
        <fullName evidence="2">YqeG family HAD IIIA-type phosphatase</fullName>
    </submittedName>
</protein>
<dbReference type="RefSeq" id="WP_253053846.1">
    <property type="nucleotide sequence ID" value="NZ_JAMXWN010000005.1"/>
</dbReference>
<evidence type="ECO:0000256" key="1">
    <source>
        <dbReference type="ARBA" id="ARBA00022801"/>
    </source>
</evidence>
<dbReference type="SUPFAM" id="SSF56784">
    <property type="entry name" value="HAD-like"/>
    <property type="match status" value="1"/>
</dbReference>
<evidence type="ECO:0000313" key="2">
    <source>
        <dbReference type="EMBL" id="MFC6385032.1"/>
    </source>
</evidence>
<dbReference type="Pfam" id="PF13242">
    <property type="entry name" value="Hydrolase_like"/>
    <property type="match status" value="1"/>
</dbReference>
<keyword evidence="1" id="KW-0378">Hydrolase</keyword>
<dbReference type="PANTHER" id="PTHR43316">
    <property type="entry name" value="HYDROLASE, HALOACID DELAHOGENASE-RELATED"/>
    <property type="match status" value="1"/>
</dbReference>
<dbReference type="InterPro" id="IPR051540">
    <property type="entry name" value="S-2-haloacid_dehalogenase"/>
</dbReference>
<evidence type="ECO:0000313" key="3">
    <source>
        <dbReference type="Proteomes" id="UP001596267"/>
    </source>
</evidence>
<gene>
    <name evidence="2" type="ORF">ACFP7A_00320</name>
</gene>
<dbReference type="NCBIfam" id="TIGR01668">
    <property type="entry name" value="YqeG_hyp_ppase"/>
    <property type="match status" value="1"/>
</dbReference>
<dbReference type="InterPro" id="IPR010021">
    <property type="entry name" value="PGPP1/Gep4"/>
</dbReference>
<dbReference type="EMBL" id="JBHSTQ010000001">
    <property type="protein sequence ID" value="MFC6385032.1"/>
    <property type="molecule type" value="Genomic_DNA"/>
</dbReference>
<dbReference type="InterPro" id="IPR036412">
    <property type="entry name" value="HAD-like_sf"/>
</dbReference>
<dbReference type="Proteomes" id="UP001596267">
    <property type="component" value="Unassembled WGS sequence"/>
</dbReference>
<sequence>MLKNFLPDEHVASILDIQPKMLKKRGIKALVTDLDNTLVAWDEPDITPELVSWFSSVKDAGISVMILSNNNEKRVKRFSHSADLQYIFRARKPLPFAFIRAMRMMKVKKDELVVVGDQLMTDIWGGNSAGARTILVTPIASTDGWGTKMNRYLERMIMSQMRRKGWIKWEE</sequence>
<dbReference type="InterPro" id="IPR006549">
    <property type="entry name" value="HAD-SF_hydro_IIIA"/>
</dbReference>
<keyword evidence="3" id="KW-1185">Reference proteome</keyword>
<comment type="caution">
    <text evidence="2">The sequence shown here is derived from an EMBL/GenBank/DDBJ whole genome shotgun (WGS) entry which is preliminary data.</text>
</comment>
<proteinExistence type="predicted"/>
<reference evidence="3" key="1">
    <citation type="journal article" date="2019" name="Int. J. Syst. Evol. Microbiol.">
        <title>The Global Catalogue of Microorganisms (GCM) 10K type strain sequencing project: providing services to taxonomists for standard genome sequencing and annotation.</title>
        <authorList>
            <consortium name="The Broad Institute Genomics Platform"/>
            <consortium name="The Broad Institute Genome Sequencing Center for Infectious Disease"/>
            <person name="Wu L."/>
            <person name="Ma J."/>
        </authorList>
    </citation>
    <scope>NUCLEOTIDE SEQUENCE [LARGE SCALE GENOMIC DNA]</scope>
    <source>
        <strain evidence="3">CCUG 42001</strain>
    </source>
</reference>
<organism evidence="2 3">
    <name type="scientific">Sporolactobacillus kofuensis</name>
    <dbReference type="NCBI Taxonomy" id="269672"/>
    <lineage>
        <taxon>Bacteria</taxon>
        <taxon>Bacillati</taxon>
        <taxon>Bacillota</taxon>
        <taxon>Bacilli</taxon>
        <taxon>Bacillales</taxon>
        <taxon>Sporolactobacillaceae</taxon>
        <taxon>Sporolactobacillus</taxon>
    </lineage>
</organism>
<dbReference type="Gene3D" id="3.40.50.1000">
    <property type="entry name" value="HAD superfamily/HAD-like"/>
    <property type="match status" value="1"/>
</dbReference>